<gene>
    <name evidence="2" type="ORF">JGS22_002815</name>
</gene>
<evidence type="ECO:0000313" key="2">
    <source>
        <dbReference type="EMBL" id="MBU7596595.1"/>
    </source>
</evidence>
<evidence type="ECO:0000313" key="3">
    <source>
        <dbReference type="Proteomes" id="UP000694501"/>
    </source>
</evidence>
<name>A0A949JDL2_9ACTN</name>
<dbReference type="AlphaFoldDB" id="A0A949JDL2"/>
<dbReference type="RefSeq" id="WP_211041287.1">
    <property type="nucleotide sequence ID" value="NZ_JAELVF020000001.1"/>
</dbReference>
<proteinExistence type="predicted"/>
<comment type="caution">
    <text evidence="2">The sequence shown here is derived from an EMBL/GenBank/DDBJ whole genome shotgun (WGS) entry which is preliminary data.</text>
</comment>
<keyword evidence="3" id="KW-1185">Reference proteome</keyword>
<reference evidence="2" key="1">
    <citation type="submission" date="2021-06" db="EMBL/GenBank/DDBJ databases">
        <title>Sequencing of actinobacteria type strains.</title>
        <authorList>
            <person name="Nguyen G.-S."/>
            <person name="Wentzel A."/>
        </authorList>
    </citation>
    <scope>NUCLEOTIDE SEQUENCE</scope>
    <source>
        <strain evidence="2">P38-E01</strain>
    </source>
</reference>
<sequence>MTDVSEERRGSFLGVVERHWEKSGFEITGANSDREMPSIYAKTDQGYRLTLNIGYRGQAFFTIVSPCVRVSKLDPKLSKTNGPNFSGREIPRPPNFQDEFWAK</sequence>
<protein>
    <submittedName>
        <fullName evidence="2">Uncharacterized protein</fullName>
    </submittedName>
</protein>
<organism evidence="2 3">
    <name type="scientific">Streptomyces tardus</name>
    <dbReference type="NCBI Taxonomy" id="2780544"/>
    <lineage>
        <taxon>Bacteria</taxon>
        <taxon>Bacillati</taxon>
        <taxon>Actinomycetota</taxon>
        <taxon>Actinomycetes</taxon>
        <taxon>Kitasatosporales</taxon>
        <taxon>Streptomycetaceae</taxon>
        <taxon>Streptomyces</taxon>
    </lineage>
</organism>
<dbReference type="EMBL" id="JAELVF020000001">
    <property type="protein sequence ID" value="MBU7596595.1"/>
    <property type="molecule type" value="Genomic_DNA"/>
</dbReference>
<dbReference type="Proteomes" id="UP000694501">
    <property type="component" value="Unassembled WGS sequence"/>
</dbReference>
<accession>A0A949JDL2</accession>
<evidence type="ECO:0000256" key="1">
    <source>
        <dbReference type="SAM" id="MobiDB-lite"/>
    </source>
</evidence>
<feature type="region of interest" description="Disordered" evidence="1">
    <location>
        <begin position="78"/>
        <end position="103"/>
    </location>
</feature>